<dbReference type="AlphaFoldDB" id="A0A679FME4"/>
<evidence type="ECO:0000313" key="4">
    <source>
        <dbReference type="Proteomes" id="UP000501421"/>
    </source>
</evidence>
<dbReference type="InterPro" id="IPR010982">
    <property type="entry name" value="Lambda_DNA-bd_dom_sf"/>
</dbReference>
<evidence type="ECO:0000259" key="2">
    <source>
        <dbReference type="PROSITE" id="PS50943"/>
    </source>
</evidence>
<dbReference type="CDD" id="cd00093">
    <property type="entry name" value="HTH_XRE"/>
    <property type="match status" value="1"/>
</dbReference>
<reference evidence="4" key="1">
    <citation type="journal article" date="2020" name="Microbiol. Resour. Announc.">
        <title>Complete Genome Sequence of Geobacillus sp. Strain E55-1, Isolated from Mine Geyser in Japan.</title>
        <authorList>
            <person name="Miyazaki K."/>
            <person name="Hase E."/>
            <person name="Tokito N."/>
        </authorList>
    </citation>
    <scope>NUCLEOTIDE SEQUENCE [LARGE SCALE GENOMIC DNA]</scope>
    <source>
        <strain evidence="4">E55-1</strain>
    </source>
</reference>
<dbReference type="PANTHER" id="PTHR46558">
    <property type="entry name" value="TRACRIPTIONAL REGULATORY PROTEIN-RELATED-RELATED"/>
    <property type="match status" value="1"/>
</dbReference>
<dbReference type="InterPro" id="IPR001387">
    <property type="entry name" value="Cro/C1-type_HTH"/>
</dbReference>
<dbReference type="Proteomes" id="UP000501421">
    <property type="component" value="Chromosome"/>
</dbReference>
<dbReference type="PANTHER" id="PTHR46558:SF11">
    <property type="entry name" value="HTH-TYPE TRANSCRIPTIONAL REGULATOR XRE"/>
    <property type="match status" value="1"/>
</dbReference>
<proteinExistence type="predicted"/>
<dbReference type="Pfam" id="PF01381">
    <property type="entry name" value="HTH_3"/>
    <property type="match status" value="1"/>
</dbReference>
<dbReference type="Gene3D" id="1.10.260.40">
    <property type="entry name" value="lambda repressor-like DNA-binding domains"/>
    <property type="match status" value="1"/>
</dbReference>
<keyword evidence="1" id="KW-0238">DNA-binding</keyword>
<dbReference type="PROSITE" id="PS50943">
    <property type="entry name" value="HTH_CROC1"/>
    <property type="match status" value="1"/>
</dbReference>
<sequence>MTTLGETLKQLRKQRRWTQERLAEQLNVSRSQISKWENGSLLPDVQSLEKLCRLFGVSADFLLGGEARRRELLREVADQYGAVGVSDTALTAFSYLLQNEEMSAAIYTLAKLPDKKRKHIETMIATIIKECSELL</sequence>
<evidence type="ECO:0000313" key="3">
    <source>
        <dbReference type="EMBL" id="BBW97722.1"/>
    </source>
</evidence>
<dbReference type="RefSeq" id="WP_172418711.1">
    <property type="nucleotide sequence ID" value="NZ_AP022557.1"/>
</dbReference>
<dbReference type="SMART" id="SM00530">
    <property type="entry name" value="HTH_XRE"/>
    <property type="match status" value="1"/>
</dbReference>
<name>A0A679FME4_9BACL</name>
<accession>A0A679FME4</accession>
<gene>
    <name evidence="3" type="ORF">GsuE55_25550</name>
</gene>
<dbReference type="EMBL" id="AP022557">
    <property type="protein sequence ID" value="BBW97722.1"/>
    <property type="molecule type" value="Genomic_DNA"/>
</dbReference>
<evidence type="ECO:0000256" key="1">
    <source>
        <dbReference type="ARBA" id="ARBA00023125"/>
    </source>
</evidence>
<organism evidence="3 4">
    <name type="scientific">Geobacillus subterraneus</name>
    <dbReference type="NCBI Taxonomy" id="129338"/>
    <lineage>
        <taxon>Bacteria</taxon>
        <taxon>Bacillati</taxon>
        <taxon>Bacillota</taxon>
        <taxon>Bacilli</taxon>
        <taxon>Bacillales</taxon>
        <taxon>Anoxybacillaceae</taxon>
        <taxon>Geobacillus</taxon>
    </lineage>
</organism>
<dbReference type="GO" id="GO:0003677">
    <property type="term" value="F:DNA binding"/>
    <property type="evidence" value="ECO:0007669"/>
    <property type="project" value="UniProtKB-KW"/>
</dbReference>
<keyword evidence="4" id="KW-1185">Reference proteome</keyword>
<feature type="domain" description="HTH cro/C1-type" evidence="2">
    <location>
        <begin position="8"/>
        <end position="62"/>
    </location>
</feature>
<protein>
    <recommendedName>
        <fullName evidence="2">HTH cro/C1-type domain-containing protein</fullName>
    </recommendedName>
</protein>
<dbReference type="SUPFAM" id="SSF47413">
    <property type="entry name" value="lambda repressor-like DNA-binding domains"/>
    <property type="match status" value="1"/>
</dbReference>